<dbReference type="EMBL" id="LAZR01047240">
    <property type="protein sequence ID" value="KKK94680.1"/>
    <property type="molecule type" value="Genomic_DNA"/>
</dbReference>
<sequence length="223" mass="24672">LDRYLIPPAVAALDRFLESRVTLPLSEAVELIRPISLGKGDEGDLLIREASPADIGESDFLPEPKKELLIDRPQLRKARSQRLLPGDVLLSVKGTIGSVALVPKDAPVEGESHFWTAGQSFMILRPKQGKISAVALLEYFSNAAVKASLRSLAAGAVIQTIAIKDLKDFEVPIPSEKESAAIESAFQTRQERRAEIRLLLEEIDRERSSSWPHSDLQEWQSRS</sequence>
<dbReference type="GO" id="GO:0009307">
    <property type="term" value="P:DNA restriction-modification system"/>
    <property type="evidence" value="ECO:0007669"/>
    <property type="project" value="UniProtKB-KW"/>
</dbReference>
<dbReference type="InterPro" id="IPR044946">
    <property type="entry name" value="Restrct_endonuc_typeI_TRD_sf"/>
</dbReference>
<feature type="non-terminal residue" evidence="5">
    <location>
        <position position="1"/>
    </location>
</feature>
<proteinExistence type="inferred from homology"/>
<reference evidence="5" key="1">
    <citation type="journal article" date="2015" name="Nature">
        <title>Complex archaea that bridge the gap between prokaryotes and eukaryotes.</title>
        <authorList>
            <person name="Spang A."/>
            <person name="Saw J.H."/>
            <person name="Jorgensen S.L."/>
            <person name="Zaremba-Niedzwiedzka K."/>
            <person name="Martijn J."/>
            <person name="Lind A.E."/>
            <person name="van Eijk R."/>
            <person name="Schleper C."/>
            <person name="Guy L."/>
            <person name="Ettema T.J."/>
        </authorList>
    </citation>
    <scope>NUCLEOTIDE SEQUENCE</scope>
</reference>
<dbReference type="AlphaFoldDB" id="A0A0F9A922"/>
<accession>A0A0F9A922</accession>
<evidence type="ECO:0000256" key="1">
    <source>
        <dbReference type="ARBA" id="ARBA00010923"/>
    </source>
</evidence>
<protein>
    <recommendedName>
        <fullName evidence="4">Type I restriction modification DNA specificity domain-containing protein</fullName>
    </recommendedName>
</protein>
<dbReference type="PANTHER" id="PTHR30408:SF13">
    <property type="entry name" value="TYPE I RESTRICTION ENZYME HINDI SPECIFICITY SUBUNIT"/>
    <property type="match status" value="1"/>
</dbReference>
<evidence type="ECO:0000256" key="2">
    <source>
        <dbReference type="ARBA" id="ARBA00022747"/>
    </source>
</evidence>
<dbReference type="InterPro" id="IPR052021">
    <property type="entry name" value="Type-I_RS_S_subunit"/>
</dbReference>
<dbReference type="GO" id="GO:0003677">
    <property type="term" value="F:DNA binding"/>
    <property type="evidence" value="ECO:0007669"/>
    <property type="project" value="UniProtKB-KW"/>
</dbReference>
<dbReference type="SUPFAM" id="SSF116734">
    <property type="entry name" value="DNA methylase specificity domain"/>
    <property type="match status" value="1"/>
</dbReference>
<keyword evidence="3" id="KW-0238">DNA-binding</keyword>
<dbReference type="Pfam" id="PF01420">
    <property type="entry name" value="Methylase_S"/>
    <property type="match status" value="1"/>
</dbReference>
<gene>
    <name evidence="5" type="ORF">LCGC14_2680440</name>
</gene>
<evidence type="ECO:0000313" key="5">
    <source>
        <dbReference type="EMBL" id="KKK94680.1"/>
    </source>
</evidence>
<dbReference type="Gene3D" id="3.90.220.20">
    <property type="entry name" value="DNA methylase specificity domains"/>
    <property type="match status" value="1"/>
</dbReference>
<comment type="caution">
    <text evidence="5">The sequence shown here is derived from an EMBL/GenBank/DDBJ whole genome shotgun (WGS) entry which is preliminary data.</text>
</comment>
<evidence type="ECO:0000259" key="4">
    <source>
        <dbReference type="Pfam" id="PF01420"/>
    </source>
</evidence>
<dbReference type="PANTHER" id="PTHR30408">
    <property type="entry name" value="TYPE-1 RESTRICTION ENZYME ECOKI SPECIFICITY PROTEIN"/>
    <property type="match status" value="1"/>
</dbReference>
<dbReference type="InterPro" id="IPR000055">
    <property type="entry name" value="Restrct_endonuc_typeI_TRD"/>
</dbReference>
<comment type="similarity">
    <text evidence="1">Belongs to the type-I restriction system S methylase family.</text>
</comment>
<feature type="domain" description="Type I restriction modification DNA specificity" evidence="4">
    <location>
        <begin position="86"/>
        <end position="181"/>
    </location>
</feature>
<keyword evidence="2" id="KW-0680">Restriction system</keyword>
<name>A0A0F9A922_9ZZZZ</name>
<evidence type="ECO:0000256" key="3">
    <source>
        <dbReference type="ARBA" id="ARBA00023125"/>
    </source>
</evidence>
<organism evidence="5">
    <name type="scientific">marine sediment metagenome</name>
    <dbReference type="NCBI Taxonomy" id="412755"/>
    <lineage>
        <taxon>unclassified sequences</taxon>
        <taxon>metagenomes</taxon>
        <taxon>ecological metagenomes</taxon>
    </lineage>
</organism>